<evidence type="ECO:0000256" key="1">
    <source>
        <dbReference type="ARBA" id="ARBA00005254"/>
    </source>
</evidence>
<comment type="similarity">
    <text evidence="1">Belongs to the enoyl-CoA hydratase/isomerase family.</text>
</comment>
<dbReference type="PANTHER" id="PTHR43802">
    <property type="entry name" value="ENOYL-COA HYDRATASE"/>
    <property type="match status" value="1"/>
</dbReference>
<dbReference type="Gene3D" id="3.90.226.10">
    <property type="entry name" value="2-enoyl-CoA Hydratase, Chain A, domain 1"/>
    <property type="match status" value="1"/>
</dbReference>
<protein>
    <submittedName>
        <fullName evidence="2">Enoyl-CoA hydratase/isomerase family protein</fullName>
    </submittedName>
</protein>
<dbReference type="EMBL" id="JBBHJZ010000002">
    <property type="protein sequence ID" value="MEJ5977003.1"/>
    <property type="molecule type" value="Genomic_DNA"/>
</dbReference>
<comment type="caution">
    <text evidence="2">The sequence shown here is derived from an EMBL/GenBank/DDBJ whole genome shotgun (WGS) entry which is preliminary data.</text>
</comment>
<keyword evidence="3" id="KW-1185">Reference proteome</keyword>
<sequence length="228" mass="23487">MAEVELSWAGAVATIALTRATKRNAVTIAMQRALFAALGQVAGNAETRALVVTGQGGDFCVGGDRAIIARLGDDTAFRAETAGLHNRLFRRLFALDIPLIAAVEGAALGFGAELAAACDVVLMGETARLGDPHVRFGLPPAPVVLLVWPQLASRLAVAELVMTGRDVPATEAVALGLASRMVAAGTALAEAQALAASIAALPAHGVTQARRAMRLEIADLDGFYLEAP</sequence>
<dbReference type="RefSeq" id="WP_339586959.1">
    <property type="nucleotide sequence ID" value="NZ_JBBHJZ010000002.1"/>
</dbReference>
<dbReference type="InterPro" id="IPR029045">
    <property type="entry name" value="ClpP/crotonase-like_dom_sf"/>
</dbReference>
<name>A0ABU8RVG6_9SPHN</name>
<accession>A0ABU8RVG6</accession>
<evidence type="ECO:0000313" key="3">
    <source>
        <dbReference type="Proteomes" id="UP001361239"/>
    </source>
</evidence>
<gene>
    <name evidence="2" type="ORF">WG901_10190</name>
</gene>
<proteinExistence type="inferred from homology"/>
<dbReference type="Pfam" id="PF00378">
    <property type="entry name" value="ECH_1"/>
    <property type="match status" value="1"/>
</dbReference>
<dbReference type="PANTHER" id="PTHR43802:SF1">
    <property type="entry name" value="IP11341P-RELATED"/>
    <property type="match status" value="1"/>
</dbReference>
<reference evidence="2 3" key="1">
    <citation type="submission" date="2024-03" db="EMBL/GenBank/DDBJ databases">
        <authorList>
            <person name="Jo J.-H."/>
        </authorList>
    </citation>
    <scope>NUCLEOTIDE SEQUENCE [LARGE SCALE GENOMIC DNA]</scope>
    <source>
        <strain evidence="2 3">PS1R-30</strain>
    </source>
</reference>
<evidence type="ECO:0000313" key="2">
    <source>
        <dbReference type="EMBL" id="MEJ5977003.1"/>
    </source>
</evidence>
<dbReference type="SUPFAM" id="SSF52096">
    <property type="entry name" value="ClpP/crotonase"/>
    <property type="match status" value="1"/>
</dbReference>
<dbReference type="CDD" id="cd06558">
    <property type="entry name" value="crotonase-like"/>
    <property type="match status" value="1"/>
</dbReference>
<dbReference type="Proteomes" id="UP001361239">
    <property type="component" value="Unassembled WGS sequence"/>
</dbReference>
<organism evidence="2 3">
    <name type="scientific">Novosphingobium anseongense</name>
    <dbReference type="NCBI Taxonomy" id="3133436"/>
    <lineage>
        <taxon>Bacteria</taxon>
        <taxon>Pseudomonadati</taxon>
        <taxon>Pseudomonadota</taxon>
        <taxon>Alphaproteobacteria</taxon>
        <taxon>Sphingomonadales</taxon>
        <taxon>Sphingomonadaceae</taxon>
        <taxon>Novosphingobium</taxon>
    </lineage>
</organism>
<dbReference type="InterPro" id="IPR001753">
    <property type="entry name" value="Enoyl-CoA_hydra/iso"/>
</dbReference>